<accession>A0A0G4E8N7</accession>
<gene>
    <name evidence="1" type="ORF">Vbra_10879</name>
</gene>
<dbReference type="VEuPathDB" id="CryptoDB:Vbra_10879"/>
<protein>
    <submittedName>
        <fullName evidence="1">Uncharacterized protein</fullName>
    </submittedName>
</protein>
<evidence type="ECO:0000313" key="1">
    <source>
        <dbReference type="EMBL" id="CEL91727.1"/>
    </source>
</evidence>
<proteinExistence type="predicted"/>
<organism evidence="1 2">
    <name type="scientific">Vitrella brassicaformis (strain CCMP3155)</name>
    <dbReference type="NCBI Taxonomy" id="1169540"/>
    <lineage>
        <taxon>Eukaryota</taxon>
        <taxon>Sar</taxon>
        <taxon>Alveolata</taxon>
        <taxon>Colpodellida</taxon>
        <taxon>Vitrellaceae</taxon>
        <taxon>Vitrella</taxon>
    </lineage>
</organism>
<name>A0A0G4E8N7_VITBC</name>
<evidence type="ECO:0000313" key="2">
    <source>
        <dbReference type="Proteomes" id="UP000041254"/>
    </source>
</evidence>
<dbReference type="AlphaFoldDB" id="A0A0G4E8N7"/>
<dbReference type="EMBL" id="CDMY01000013">
    <property type="protein sequence ID" value="CEL91727.1"/>
    <property type="molecule type" value="Genomic_DNA"/>
</dbReference>
<keyword evidence="2" id="KW-1185">Reference proteome</keyword>
<reference evidence="1 2" key="1">
    <citation type="submission" date="2014-11" db="EMBL/GenBank/DDBJ databases">
        <authorList>
            <person name="Zhu J."/>
            <person name="Qi W."/>
            <person name="Song R."/>
        </authorList>
    </citation>
    <scope>NUCLEOTIDE SEQUENCE [LARGE SCALE GENOMIC DNA]</scope>
</reference>
<dbReference type="InParanoid" id="A0A0G4E8N7"/>
<sequence>MLICLLYPVVNAQPNEEIAREVLFQGPFTVAVGESLSIFIPKLDPFITAWNFSDTSDRIILVDPAYDCPPFRPTVPASLFLPRTFEEMMEMECTSVAHGGSGIMCGRVDGASYVFGESGRVKMCWCPYNDLRPMCSMVNSMPLVRAIPSYSRISCEVGSPCLISVEGTSLPFDSSVILKVATNLQTDSSTPCASVPNLRYAWVGSNTTLLLQSGDITIDYNQTDAACPRMTDSDLISIVEASTGCGAAASHTSHPSVIYPGRDTGLPWKRRPSSEGLQSLYDGLEWSDYGAGSYVVCLCRRAVRGVCDANDGTHFDSLMAHLFVGGPKAGNSVRCGSQAGLDRCFIAIEGDDIRHSKGGMIKAYQNDTVCAAPHTHTPAVGIRSAALLRHERPGNATAVPMVAPAGVYGFDARLENKKPEPGSYRLCWCPPTELSLSESDYLFDVGELTLGGVYADLSFFCHRENSDCVFLLRGEELLDSSRVQVVPETSRCGSVDPSTWPPQISDHFPVYASPIIHSNDSDYQVFSFSAIDTYKTFGGPCWQLDETTCIFGNYVYMGGACSWCTNIYYQGRLVDLCSWSCFDCPGGGCSGEELIFRDLCPLDGDCGGENKGGDFRFKVCYCQSTFYSCNGTAHFDQDAGTIHVAGPEGKYIREQPTYICNWGYSCEVEVAGFNLQKTEAQIITLVPSVVDATGEFPPSVARFDCSVPFIDSDHDVFPRDNPVVATSSNQTHATFSFNPPLQASVLGVCYTYNNTVIPARLPNGSADHDALRHLDETRLTIGNFKTHIELGRLICRGPFHWQVHACRGGEPCRIQVTGYSMRRTDHVRLCAHGQVCGICDPPALDDFDNPPEGSRLAIPAKLFDSSDLIYDWYNNTYQLGRAKTPGDFTICYCPQPPRQNYLVEEPGRGCEKARDFQQIGGTVVVGGPVGGEFFVCVRQRECHMAVKGYAMGNIDTIQLILHMPVGTI</sequence>
<dbReference type="Proteomes" id="UP000041254">
    <property type="component" value="Unassembled WGS sequence"/>
</dbReference>